<protein>
    <recommendedName>
        <fullName evidence="4 10">Glutamine--fructose-6-phosphate aminotransferase [isomerizing]</fullName>
        <ecNumber evidence="3 10">2.6.1.16</ecNumber>
    </recommendedName>
    <alternativeName>
        <fullName evidence="10">D-fructose-6-phosphate amidotransferase</fullName>
    </alternativeName>
    <alternativeName>
        <fullName evidence="10">GFAT</fullName>
    </alternativeName>
    <alternativeName>
        <fullName evidence="10">Glucosamine-6-phosphate synthase</fullName>
    </alternativeName>
    <alternativeName>
        <fullName evidence="10">Hexosephosphate aminotransferase</fullName>
    </alternativeName>
    <alternativeName>
        <fullName evidence="10">L-glutamine--D-fructose-6-phosphate amidotransferase</fullName>
    </alternativeName>
</protein>
<sequence length="609" mass="67090">MCGIVGGIAQRNVVPILLEGLRRLEYRGYDSAGLAVINNQQIYRKRELGKVKGLELLLEADPISGVIGIAHTRWATHGKPSTANAHPHISRNKIAVVHNGIIENHEHLREVQQKNGYEFTSETDTEVIVHEINHAMESTDGLLNAVKKALKKLEGAYALGIMSVDEPDTLIACRKGSPLVIGVGFGEYFIASDVAALLPVTQRFIFLEEGDIAKISINELLIYDAQDQLVKRPIKQSQLTADAVDKGEYRHYMLKEIYEQPFAISQTLEGRFVNNRLQENAFGHNAAEVFDNIKAIQILACGTSYHAGLVARYWFEKLAHIPCNIEVASEFRYRNPVLAPDTLIVTISQSGETADTLAALLEAKKLGARYALAICNVPESSLVRESDLVLMTRAGPEIGVASTKAFTTQLTALMLLVIAVGRRFHLTEIAEQKITSELFSLPGKIEQVLQLDDEIRVLAEQFAEKQHALFLGRGTHYPIAMEGALKLKEISYIHAEAYPAGELKHGPLALIDADMPVVTVAPNNSLLEKLKSNIQEVSARGGQLIVFMDETLATVNDENIQIVRVPQVDNETSPIVYTVPLQLLAYHVAVLKGTDVDQPRNLAKSVTVE</sequence>
<dbReference type="PANTHER" id="PTHR10937:SF0">
    <property type="entry name" value="GLUTAMINE--FRUCTOSE-6-PHOSPHATE TRANSAMINASE (ISOMERIZING)"/>
    <property type="match status" value="1"/>
</dbReference>
<dbReference type="InterPro" id="IPR017932">
    <property type="entry name" value="GATase_2_dom"/>
</dbReference>
<dbReference type="EMBL" id="JAQSDF010000008">
    <property type="protein sequence ID" value="MDI1230428.1"/>
    <property type="molecule type" value="Genomic_DNA"/>
</dbReference>
<feature type="active site" description="Nucleophile; for GATase activity" evidence="10">
    <location>
        <position position="2"/>
    </location>
</feature>
<evidence type="ECO:0000256" key="8">
    <source>
        <dbReference type="ARBA" id="ARBA00022737"/>
    </source>
</evidence>
<evidence type="ECO:0000256" key="3">
    <source>
        <dbReference type="ARBA" id="ARBA00012916"/>
    </source>
</evidence>
<dbReference type="InterPro" id="IPR046348">
    <property type="entry name" value="SIS_dom_sf"/>
</dbReference>
<comment type="subcellular location">
    <subcellularLocation>
        <location evidence="2 10">Cytoplasm</location>
    </subcellularLocation>
</comment>
<dbReference type="GO" id="GO:0005829">
    <property type="term" value="C:cytosol"/>
    <property type="evidence" value="ECO:0007669"/>
    <property type="project" value="TreeGrafter"/>
</dbReference>
<reference evidence="13" key="1">
    <citation type="submission" date="2023-01" db="EMBL/GenBank/DDBJ databases">
        <title>Biogeochemical cycle of methane in antarctic sediments.</title>
        <authorList>
            <person name="Roldan D.M."/>
            <person name="Menes R.J."/>
        </authorList>
    </citation>
    <scope>NUCLEOTIDE SEQUENCE [LARGE SCALE GENOMIC DNA]</scope>
    <source>
        <strain evidence="13">K-2018 MAG008</strain>
    </source>
</reference>
<feature type="domain" description="Glutamine amidotransferase type-2" evidence="11">
    <location>
        <begin position="2"/>
        <end position="218"/>
    </location>
</feature>
<organism evidence="13 14">
    <name type="scientific">Candidatus Methylobacter titanis</name>
    <dbReference type="NCBI Taxonomy" id="3053457"/>
    <lineage>
        <taxon>Bacteria</taxon>
        <taxon>Pseudomonadati</taxon>
        <taxon>Pseudomonadota</taxon>
        <taxon>Gammaproteobacteria</taxon>
        <taxon>Methylococcales</taxon>
        <taxon>Methylococcaceae</taxon>
        <taxon>Methylobacter</taxon>
    </lineage>
</organism>
<dbReference type="InterPro" id="IPR035466">
    <property type="entry name" value="GlmS/AgaS_SIS"/>
</dbReference>
<keyword evidence="9" id="KW-0315">Glutamine amidotransferase</keyword>
<keyword evidence="5 10" id="KW-0963">Cytoplasm</keyword>
<evidence type="ECO:0000259" key="11">
    <source>
        <dbReference type="PROSITE" id="PS51278"/>
    </source>
</evidence>
<comment type="function">
    <text evidence="10">Catalyzes the first step in hexosamine metabolism, converting fructose-6P into glucosamine-6P using glutamine as a nitrogen source.</text>
</comment>
<dbReference type="CDD" id="cd00714">
    <property type="entry name" value="GFAT"/>
    <property type="match status" value="1"/>
</dbReference>
<dbReference type="Pfam" id="PF13522">
    <property type="entry name" value="GATase_6"/>
    <property type="match status" value="1"/>
</dbReference>
<dbReference type="GO" id="GO:0006047">
    <property type="term" value="P:UDP-N-acetylglucosamine metabolic process"/>
    <property type="evidence" value="ECO:0007669"/>
    <property type="project" value="TreeGrafter"/>
</dbReference>
<dbReference type="SUPFAM" id="SSF56235">
    <property type="entry name" value="N-terminal nucleophile aminohydrolases (Ntn hydrolases)"/>
    <property type="match status" value="1"/>
</dbReference>
<dbReference type="InterPro" id="IPR005855">
    <property type="entry name" value="GFAT"/>
</dbReference>
<evidence type="ECO:0000256" key="10">
    <source>
        <dbReference type="HAMAP-Rule" id="MF_00164"/>
    </source>
</evidence>
<keyword evidence="14" id="KW-1185">Reference proteome</keyword>
<dbReference type="InterPro" id="IPR029055">
    <property type="entry name" value="Ntn_hydrolases_N"/>
</dbReference>
<evidence type="ECO:0000256" key="1">
    <source>
        <dbReference type="ARBA" id="ARBA00001031"/>
    </source>
</evidence>
<dbReference type="InterPro" id="IPR001347">
    <property type="entry name" value="SIS_dom"/>
</dbReference>
<dbReference type="GO" id="GO:0097367">
    <property type="term" value="F:carbohydrate derivative binding"/>
    <property type="evidence" value="ECO:0007669"/>
    <property type="project" value="InterPro"/>
</dbReference>
<dbReference type="Proteomes" id="UP001160519">
    <property type="component" value="Unassembled WGS sequence"/>
</dbReference>
<dbReference type="PROSITE" id="PS51464">
    <property type="entry name" value="SIS"/>
    <property type="match status" value="2"/>
</dbReference>
<evidence type="ECO:0000256" key="5">
    <source>
        <dbReference type="ARBA" id="ARBA00022490"/>
    </source>
</evidence>
<dbReference type="EC" id="2.6.1.16" evidence="3 10"/>
<dbReference type="GO" id="GO:0005975">
    <property type="term" value="P:carbohydrate metabolic process"/>
    <property type="evidence" value="ECO:0007669"/>
    <property type="project" value="UniProtKB-UniRule"/>
</dbReference>
<feature type="initiator methionine" description="Removed" evidence="10">
    <location>
        <position position="1"/>
    </location>
</feature>
<dbReference type="HAMAP" id="MF_00164">
    <property type="entry name" value="GlmS"/>
    <property type="match status" value="1"/>
</dbReference>
<proteinExistence type="inferred from homology"/>
<dbReference type="NCBIfam" id="NF001484">
    <property type="entry name" value="PRK00331.1"/>
    <property type="match status" value="1"/>
</dbReference>
<feature type="domain" description="SIS" evidence="12">
    <location>
        <begin position="286"/>
        <end position="426"/>
    </location>
</feature>
<dbReference type="PROSITE" id="PS51278">
    <property type="entry name" value="GATASE_TYPE_2"/>
    <property type="match status" value="1"/>
</dbReference>
<comment type="subunit">
    <text evidence="10">Homodimer.</text>
</comment>
<comment type="caution">
    <text evidence="13">The sequence shown here is derived from an EMBL/GenBank/DDBJ whole genome shotgun (WGS) entry which is preliminary data.</text>
</comment>
<keyword evidence="7 10" id="KW-0808">Transferase</keyword>
<dbReference type="InterPro" id="IPR047084">
    <property type="entry name" value="GFAT_N"/>
</dbReference>
<feature type="domain" description="SIS" evidence="12">
    <location>
        <begin position="458"/>
        <end position="599"/>
    </location>
</feature>
<accession>A0AA43Q6W7</accession>
<feature type="active site" description="For Fru-6P isomerization activity" evidence="10">
    <location>
        <position position="604"/>
    </location>
</feature>
<dbReference type="Pfam" id="PF01380">
    <property type="entry name" value="SIS"/>
    <property type="match status" value="2"/>
</dbReference>
<dbReference type="InterPro" id="IPR035490">
    <property type="entry name" value="GlmS/FrlB_SIS"/>
</dbReference>
<dbReference type="GO" id="GO:0006002">
    <property type="term" value="P:fructose 6-phosphate metabolic process"/>
    <property type="evidence" value="ECO:0007669"/>
    <property type="project" value="TreeGrafter"/>
</dbReference>
<comment type="catalytic activity">
    <reaction evidence="1 10">
        <text>D-fructose 6-phosphate + L-glutamine = D-glucosamine 6-phosphate + L-glutamate</text>
        <dbReference type="Rhea" id="RHEA:13237"/>
        <dbReference type="ChEBI" id="CHEBI:29985"/>
        <dbReference type="ChEBI" id="CHEBI:58359"/>
        <dbReference type="ChEBI" id="CHEBI:58725"/>
        <dbReference type="ChEBI" id="CHEBI:61527"/>
        <dbReference type="EC" id="2.6.1.16"/>
    </reaction>
</comment>
<dbReference type="NCBIfam" id="TIGR01135">
    <property type="entry name" value="glmS"/>
    <property type="match status" value="1"/>
</dbReference>
<evidence type="ECO:0000256" key="6">
    <source>
        <dbReference type="ARBA" id="ARBA00022576"/>
    </source>
</evidence>
<dbReference type="FunFam" id="3.60.20.10:FF:000006">
    <property type="entry name" value="Glutamine--fructose-6-phosphate aminotransferase [isomerizing]"/>
    <property type="match status" value="1"/>
</dbReference>
<evidence type="ECO:0000256" key="2">
    <source>
        <dbReference type="ARBA" id="ARBA00004496"/>
    </source>
</evidence>
<name>A0AA43Q6W7_9GAMM</name>
<evidence type="ECO:0000256" key="7">
    <source>
        <dbReference type="ARBA" id="ARBA00022679"/>
    </source>
</evidence>
<dbReference type="Gene3D" id="3.60.20.10">
    <property type="entry name" value="Glutamine Phosphoribosylpyrophosphate, subunit 1, domain 1"/>
    <property type="match status" value="1"/>
</dbReference>
<dbReference type="GO" id="GO:0006487">
    <property type="term" value="P:protein N-linked glycosylation"/>
    <property type="evidence" value="ECO:0007669"/>
    <property type="project" value="TreeGrafter"/>
</dbReference>
<dbReference type="CDD" id="cd05009">
    <property type="entry name" value="SIS_GlmS_GlmD_2"/>
    <property type="match status" value="1"/>
</dbReference>
<dbReference type="FunFam" id="3.40.50.10490:FF:000001">
    <property type="entry name" value="Glutamine--fructose-6-phosphate aminotransferase [isomerizing]"/>
    <property type="match status" value="1"/>
</dbReference>
<dbReference type="GO" id="GO:0004360">
    <property type="term" value="F:glutamine-fructose-6-phosphate transaminase (isomerizing) activity"/>
    <property type="evidence" value="ECO:0007669"/>
    <property type="project" value="UniProtKB-UniRule"/>
</dbReference>
<gene>
    <name evidence="10 13" type="primary">glmS</name>
    <name evidence="13" type="ORF">PSU93_04665</name>
</gene>
<evidence type="ECO:0000313" key="13">
    <source>
        <dbReference type="EMBL" id="MDI1230428.1"/>
    </source>
</evidence>
<keyword evidence="6 10" id="KW-0032">Aminotransferase</keyword>
<dbReference type="PANTHER" id="PTHR10937">
    <property type="entry name" value="GLUCOSAMINE--FRUCTOSE-6-PHOSPHATE AMINOTRANSFERASE, ISOMERIZING"/>
    <property type="match status" value="1"/>
</dbReference>
<evidence type="ECO:0000256" key="4">
    <source>
        <dbReference type="ARBA" id="ARBA00016090"/>
    </source>
</evidence>
<keyword evidence="8" id="KW-0677">Repeat</keyword>
<dbReference type="AlphaFoldDB" id="A0AA43Q6W7"/>
<evidence type="ECO:0000313" key="14">
    <source>
        <dbReference type="Proteomes" id="UP001160519"/>
    </source>
</evidence>
<dbReference type="CDD" id="cd05008">
    <property type="entry name" value="SIS_GlmS_GlmD_1"/>
    <property type="match status" value="1"/>
</dbReference>
<evidence type="ECO:0000259" key="12">
    <source>
        <dbReference type="PROSITE" id="PS51464"/>
    </source>
</evidence>
<dbReference type="SUPFAM" id="SSF53697">
    <property type="entry name" value="SIS domain"/>
    <property type="match status" value="1"/>
</dbReference>
<evidence type="ECO:0000256" key="9">
    <source>
        <dbReference type="ARBA" id="ARBA00022962"/>
    </source>
</evidence>
<dbReference type="Gene3D" id="3.40.50.10490">
    <property type="entry name" value="Glucose-6-phosphate isomerase like protein, domain 1"/>
    <property type="match status" value="2"/>
</dbReference>